<evidence type="ECO:0000313" key="2">
    <source>
        <dbReference type="EMBL" id="AKM82774.1"/>
    </source>
</evidence>
<reference evidence="2 3" key="1">
    <citation type="journal article" date="2015" name="Nature">
        <title>rRNA introns, odd ribosomes, and small enigmatic genomes across a large radiation of phyla.</title>
        <authorList>
            <person name="Brown C.T."/>
            <person name="Hug L.A."/>
            <person name="Thomas B.C."/>
            <person name="Sharon I."/>
            <person name="Castelle C.J."/>
            <person name="Singh A."/>
            <person name="Wilkins M.J."/>
            <person name="Williams K.H."/>
            <person name="Banfield J.F."/>
        </authorList>
    </citation>
    <scope>NUCLEOTIDE SEQUENCE [LARGE SCALE GENOMIC DNA]</scope>
</reference>
<evidence type="ECO:0000256" key="1">
    <source>
        <dbReference type="SAM" id="Phobius"/>
    </source>
</evidence>
<dbReference type="Proteomes" id="UP000035648">
    <property type="component" value="Chromosome"/>
</dbReference>
<organism evidence="2 3">
    <name type="scientific">Berkelbacteria bacterium GW2011_GWE1_39_12</name>
    <dbReference type="NCBI Taxonomy" id="1618337"/>
    <lineage>
        <taxon>Bacteria</taxon>
        <taxon>Candidatus Berkelbacteria</taxon>
    </lineage>
</organism>
<accession>A0A0G4B4N5</accession>
<feature type="transmembrane region" description="Helical" evidence="1">
    <location>
        <begin position="31"/>
        <end position="49"/>
    </location>
</feature>
<dbReference type="KEGG" id="bbgw:UT28_C0001G1000"/>
<keyword evidence="1" id="KW-0812">Transmembrane</keyword>
<proteinExistence type="predicted"/>
<dbReference type="EMBL" id="CP011213">
    <property type="protein sequence ID" value="AKM82774.1"/>
    <property type="molecule type" value="Genomic_DNA"/>
</dbReference>
<dbReference type="STRING" id="1618337.UT28_C0001G1000"/>
<gene>
    <name evidence="2" type="ORF">UT28_C0001G1000</name>
</gene>
<protein>
    <submittedName>
        <fullName evidence="2">Uncharacterized protein</fullName>
    </submittedName>
</protein>
<feature type="transmembrane region" description="Helical" evidence="1">
    <location>
        <begin position="7"/>
        <end position="25"/>
    </location>
</feature>
<keyword evidence="1" id="KW-1133">Transmembrane helix</keyword>
<dbReference type="AlphaFoldDB" id="A0A0G4B4N5"/>
<name>A0A0G4B4N5_9BACT</name>
<keyword evidence="1" id="KW-0472">Membrane</keyword>
<sequence>MKKIGDLLVALSAIAVIFSIIGAFGNDIWLASTQWILIAAVLGIYALYFKK</sequence>
<evidence type="ECO:0000313" key="3">
    <source>
        <dbReference type="Proteomes" id="UP000035648"/>
    </source>
</evidence>